<dbReference type="SMART" id="SM00406">
    <property type="entry name" value="IGv"/>
    <property type="match status" value="1"/>
</dbReference>
<keyword evidence="2" id="KW-1015">Disulfide bond</keyword>
<dbReference type="InterPro" id="IPR013106">
    <property type="entry name" value="Ig_V-set"/>
</dbReference>
<dbReference type="AlphaFoldDB" id="A0A2Y9S1F3"/>
<dbReference type="RefSeq" id="XP_023598199.1">
    <property type="nucleotide sequence ID" value="XM_023742431.1"/>
</dbReference>
<evidence type="ECO:0000313" key="8">
    <source>
        <dbReference type="Proteomes" id="UP000248480"/>
    </source>
</evidence>
<evidence type="ECO:0000256" key="1">
    <source>
        <dbReference type="ARBA" id="ARBA00022729"/>
    </source>
</evidence>
<keyword evidence="5" id="KW-0472">Membrane</keyword>
<dbReference type="SMART" id="SM00409">
    <property type="entry name" value="IG"/>
    <property type="match status" value="3"/>
</dbReference>
<dbReference type="GeneID" id="101343479"/>
<evidence type="ECO:0000256" key="3">
    <source>
        <dbReference type="ARBA" id="ARBA00023180"/>
    </source>
</evidence>
<dbReference type="SUPFAM" id="SSF48726">
    <property type="entry name" value="Immunoglobulin"/>
    <property type="match status" value="3"/>
</dbReference>
<dbReference type="InterPro" id="IPR007110">
    <property type="entry name" value="Ig-like_dom"/>
</dbReference>
<evidence type="ECO:0000256" key="4">
    <source>
        <dbReference type="ARBA" id="ARBA00023319"/>
    </source>
</evidence>
<dbReference type="Gene3D" id="2.60.40.10">
    <property type="entry name" value="Immunoglobulins"/>
    <property type="match status" value="3"/>
</dbReference>
<dbReference type="KEGG" id="tmu:101343479"/>
<dbReference type="InterPro" id="IPR051755">
    <property type="entry name" value="Ig-like_CS_Receptor"/>
</dbReference>
<evidence type="ECO:0000259" key="7">
    <source>
        <dbReference type="PROSITE" id="PS50835"/>
    </source>
</evidence>
<feature type="domain" description="Ig-like" evidence="7">
    <location>
        <begin position="257"/>
        <end position="351"/>
    </location>
</feature>
<dbReference type="InterPro" id="IPR036179">
    <property type="entry name" value="Ig-like_dom_sf"/>
</dbReference>
<feature type="signal peptide" evidence="6">
    <location>
        <begin position="1"/>
        <end position="29"/>
    </location>
</feature>
<name>A0A2Y9S1F3_TRIMA</name>
<keyword evidence="8" id="KW-1185">Reference proteome</keyword>
<keyword evidence="1 6" id="KW-0732">Signal</keyword>
<dbReference type="InterPro" id="IPR003599">
    <property type="entry name" value="Ig_sub"/>
</dbReference>
<organism evidence="8 9">
    <name type="scientific">Trichechus manatus latirostris</name>
    <name type="common">Florida manatee</name>
    <dbReference type="NCBI Taxonomy" id="127582"/>
    <lineage>
        <taxon>Eukaryota</taxon>
        <taxon>Metazoa</taxon>
        <taxon>Chordata</taxon>
        <taxon>Craniata</taxon>
        <taxon>Vertebrata</taxon>
        <taxon>Euteleostomi</taxon>
        <taxon>Mammalia</taxon>
        <taxon>Eutheria</taxon>
        <taxon>Afrotheria</taxon>
        <taxon>Sirenia</taxon>
        <taxon>Trichechidae</taxon>
        <taxon>Trichechus</taxon>
    </lineage>
</organism>
<dbReference type="FunFam" id="2.60.40.10:FF:001726">
    <property type="entry name" value="Signal-regulatory protein beta 3"/>
    <property type="match status" value="1"/>
</dbReference>
<dbReference type="InterPro" id="IPR003597">
    <property type="entry name" value="Ig_C1-set"/>
</dbReference>
<evidence type="ECO:0000256" key="6">
    <source>
        <dbReference type="SAM" id="SignalP"/>
    </source>
</evidence>
<dbReference type="PANTHER" id="PTHR19971">
    <property type="entry name" value="SIGNAL-REGULATORY PROTEIN BETA"/>
    <property type="match status" value="1"/>
</dbReference>
<dbReference type="STRING" id="127582.A0A2Y9S1F3"/>
<keyword evidence="4" id="KW-0393">Immunoglobulin domain</keyword>
<keyword evidence="5" id="KW-1133">Transmembrane helix</keyword>
<reference evidence="9" key="1">
    <citation type="submission" date="2025-08" db="UniProtKB">
        <authorList>
            <consortium name="RefSeq"/>
        </authorList>
    </citation>
    <scope>IDENTIFICATION</scope>
</reference>
<sequence>MMPVPATEAHLPLPSLLLPLLLGLTGVTGQEELQVIQREKSVSVAAGEAVTLPCVVSSVRPVGPIQWFRGAGPDRQLVYNFKGGLDHLGLFPRVINVSDYTKGDNLDFSIRIMDVSTEDSGTYYCVKFRKGSPDDVEFKSGPGTLVTVNAKPSPPVVSGPSNRVSPGQIVNLNCTSTGFFPRSIHLKWLENGMEFPALWTLVLPPGDASSYTVISTAVVTLTISSLSSQVTCQVDHSELQSPLRGHVNMSQFLRVMPTVSVSAHPVPSLQVAILICHVQRFYPKGAQITWLKRNHSFKTCEALAPTTNTDGTFSQDNHLLVKTSEQEDKRPFTCQVWHSAQPPVEASMQLSELKDKEQTSLGPRASSSLYEMLLLLCWKLLPLTMLSALYVVKRTLSSR</sequence>
<feature type="domain" description="Ig-like" evidence="7">
    <location>
        <begin position="152"/>
        <end position="250"/>
    </location>
</feature>
<feature type="domain" description="Ig-like" evidence="7">
    <location>
        <begin position="14"/>
        <end position="125"/>
    </location>
</feature>
<protein>
    <submittedName>
        <fullName evidence="9">Signal-regulatory protein beta-1-like</fullName>
    </submittedName>
</protein>
<dbReference type="InParanoid" id="A0A2Y9S1F3"/>
<keyword evidence="5" id="KW-0812">Transmembrane</keyword>
<dbReference type="SMART" id="SM00407">
    <property type="entry name" value="IGc1"/>
    <property type="match status" value="2"/>
</dbReference>
<evidence type="ECO:0000256" key="5">
    <source>
        <dbReference type="SAM" id="Phobius"/>
    </source>
</evidence>
<evidence type="ECO:0000256" key="2">
    <source>
        <dbReference type="ARBA" id="ARBA00023157"/>
    </source>
</evidence>
<dbReference type="InterPro" id="IPR013783">
    <property type="entry name" value="Ig-like_fold"/>
</dbReference>
<feature type="chain" id="PRO_5016137953" evidence="6">
    <location>
        <begin position="30"/>
        <end position="399"/>
    </location>
</feature>
<evidence type="ECO:0000313" key="9">
    <source>
        <dbReference type="RefSeq" id="XP_023598199.1"/>
    </source>
</evidence>
<accession>A0A2Y9S1F3</accession>
<gene>
    <name evidence="9" type="primary">LOC101343479</name>
</gene>
<dbReference type="PROSITE" id="PS50835">
    <property type="entry name" value="IG_LIKE"/>
    <property type="match status" value="3"/>
</dbReference>
<feature type="transmembrane region" description="Helical" evidence="5">
    <location>
        <begin position="372"/>
        <end position="392"/>
    </location>
</feature>
<dbReference type="Proteomes" id="UP000248480">
    <property type="component" value="Unplaced"/>
</dbReference>
<dbReference type="Pfam" id="PF07686">
    <property type="entry name" value="V-set"/>
    <property type="match status" value="1"/>
</dbReference>
<dbReference type="Pfam" id="PF07654">
    <property type="entry name" value="C1-set"/>
    <property type="match status" value="2"/>
</dbReference>
<dbReference type="FunFam" id="2.60.40.10:FF:000295">
    <property type="entry name" value="Tyrosine-protein phosphatase non-receptor type substrate 1"/>
    <property type="match status" value="1"/>
</dbReference>
<keyword evidence="3" id="KW-0325">Glycoprotein</keyword>
<proteinExistence type="predicted"/>